<proteinExistence type="predicted"/>
<dbReference type="Proteomes" id="UP000070096">
    <property type="component" value="Unassembled WGS sequence"/>
</dbReference>
<dbReference type="EMBL" id="LQRC01000231">
    <property type="protein sequence ID" value="KXT69722.1"/>
    <property type="molecule type" value="Genomic_DNA"/>
</dbReference>
<gene>
    <name evidence="1" type="ORF">SGODD07_01735</name>
</gene>
<dbReference type="AlphaFoldDB" id="A0A139N1A1"/>
<evidence type="ECO:0000313" key="1">
    <source>
        <dbReference type="EMBL" id="KXT69722.1"/>
    </source>
</evidence>
<reference evidence="1 2" key="1">
    <citation type="submission" date="2016-01" db="EMBL/GenBank/DDBJ databases">
        <title>Highly variable Streptococcus oralis are common among viridans streptococci isolated from primates.</title>
        <authorList>
            <person name="Denapaite D."/>
            <person name="Rieger M."/>
            <person name="Koendgen S."/>
            <person name="Brueckner R."/>
            <person name="Ochigava I."/>
            <person name="Kappeler P."/>
            <person name="Maetz-Rensing K."/>
            <person name="Leendertz F."/>
            <person name="Hakenbeck R."/>
        </authorList>
    </citation>
    <scope>NUCLEOTIDE SEQUENCE [LARGE SCALE GENOMIC DNA]</scope>
    <source>
        <strain evidence="1 2">DD07</strain>
    </source>
</reference>
<accession>A0A139N1A1</accession>
<sequence>MGKALHIAMVSNSDSLMAPLGSRCHDFLDLRQGVHSRHIGMGVKFNPLLPLRHQVLALIVGDFLHILHIHGQVAGEIVHLNISAHAHPSTLLNHVKLLGFFLVFHPFLQGEAGSIVCHLEIEQDPAGPSNLLLQIKDHSLKDQTIFLSLNFNHRGNLCLVQLWFSRSLTSLEVIGWLFLWRWCHLLQGFHGFESFFISFLNNLVILCLEILRLLLGQFIAVLHLTG</sequence>
<evidence type="ECO:0000313" key="2">
    <source>
        <dbReference type="Proteomes" id="UP000070096"/>
    </source>
</evidence>
<name>A0A139N1A1_STRGN</name>
<organism evidence="1 2">
    <name type="scientific">Streptococcus gordonii</name>
    <dbReference type="NCBI Taxonomy" id="1302"/>
    <lineage>
        <taxon>Bacteria</taxon>
        <taxon>Bacillati</taxon>
        <taxon>Bacillota</taxon>
        <taxon>Bacilli</taxon>
        <taxon>Lactobacillales</taxon>
        <taxon>Streptococcaceae</taxon>
        <taxon>Streptococcus</taxon>
    </lineage>
</organism>
<protein>
    <submittedName>
        <fullName evidence="1">Uncharacterized protein</fullName>
    </submittedName>
</protein>
<comment type="caution">
    <text evidence="1">The sequence shown here is derived from an EMBL/GenBank/DDBJ whole genome shotgun (WGS) entry which is preliminary data.</text>
</comment>